<dbReference type="Proteomes" id="UP000681340">
    <property type="component" value="Unassembled WGS sequence"/>
</dbReference>
<comment type="caution">
    <text evidence="2">The sequence shown here is derived from an EMBL/GenBank/DDBJ whole genome shotgun (WGS) entry which is preliminary data.</text>
</comment>
<dbReference type="RefSeq" id="WP_212988572.1">
    <property type="nucleotide sequence ID" value="NZ_BAABEA010000019.1"/>
</dbReference>
<evidence type="ECO:0000313" key="3">
    <source>
        <dbReference type="Proteomes" id="UP000681340"/>
    </source>
</evidence>
<sequence length="390" mass="40999">MTTAEKSGSRRPAAHRRSGSPITRPAAGPAGLAPRGPAVGRIPDQRHPGAHQAANGFPATDGPADRSTAGDADALVRELARTGGLAAAVAVADLAQRRRLHAAAYDIAFPIVFSAVTRKVEQRRGHRACAQGLRQLTGSCLDGFHDDVEALVEHLFAATAPIADLPAWLTFWAPRAAVDGHRRRRGARGALQRPRMTRALAGRLGHDRWLMDLALRILTWVGVPATAGTGLWPLDEWAQRRAGMTGDPSASTPAVVAAEAEQVLRVLRRRPGWYAEHVERPLSLKPVPVAADLPDVPAPGDDVAETAITELAGAALEAITGGLENGQDPEATVTRVLSTLFLGGSGVEEMHRPPGAGPAAGDRLSAVFDDPAVLAEVVGRVLGIVRETAD</sequence>
<organism evidence="2 3">
    <name type="scientific">Actinoplanes auranticolor</name>
    <dbReference type="NCBI Taxonomy" id="47988"/>
    <lineage>
        <taxon>Bacteria</taxon>
        <taxon>Bacillati</taxon>
        <taxon>Actinomycetota</taxon>
        <taxon>Actinomycetes</taxon>
        <taxon>Micromonosporales</taxon>
        <taxon>Micromonosporaceae</taxon>
        <taxon>Actinoplanes</taxon>
    </lineage>
</organism>
<evidence type="ECO:0000256" key="1">
    <source>
        <dbReference type="SAM" id="MobiDB-lite"/>
    </source>
</evidence>
<keyword evidence="3" id="KW-1185">Reference proteome</keyword>
<reference evidence="2" key="1">
    <citation type="submission" date="2021-03" db="EMBL/GenBank/DDBJ databases">
        <title>Whole genome shotgun sequence of Actinoplanes auranticolor NBRC 12245.</title>
        <authorList>
            <person name="Komaki H."/>
            <person name="Tamura T."/>
        </authorList>
    </citation>
    <scope>NUCLEOTIDE SEQUENCE</scope>
    <source>
        <strain evidence="2">NBRC 12245</strain>
    </source>
</reference>
<dbReference type="EMBL" id="BOQL01000021">
    <property type="protein sequence ID" value="GIM67016.1"/>
    <property type="molecule type" value="Genomic_DNA"/>
</dbReference>
<feature type="compositionally biased region" description="Low complexity" evidence="1">
    <location>
        <begin position="24"/>
        <end position="41"/>
    </location>
</feature>
<accession>A0A919S7E7</accession>
<name>A0A919S7E7_9ACTN</name>
<gene>
    <name evidence="2" type="ORF">Aau02nite_25540</name>
</gene>
<protein>
    <submittedName>
        <fullName evidence="2">Uncharacterized protein</fullName>
    </submittedName>
</protein>
<feature type="region of interest" description="Disordered" evidence="1">
    <location>
        <begin position="1"/>
        <end position="69"/>
    </location>
</feature>
<evidence type="ECO:0000313" key="2">
    <source>
        <dbReference type="EMBL" id="GIM67016.1"/>
    </source>
</evidence>
<proteinExistence type="predicted"/>
<dbReference type="AlphaFoldDB" id="A0A919S7E7"/>